<evidence type="ECO:0000313" key="3">
    <source>
        <dbReference type="EMBL" id="KAE8374107.1"/>
    </source>
</evidence>
<dbReference type="InterPro" id="IPR009799">
    <property type="entry name" value="EthD_dom"/>
</dbReference>
<name>A0A5N7AW84_9EURO</name>
<accession>A0A5N7AW84</accession>
<gene>
    <name evidence="3" type="ORF">BDV26DRAFT_296304</name>
</gene>
<dbReference type="AlphaFoldDB" id="A0A5N7AW84"/>
<dbReference type="OrthoDB" id="2519291at2759"/>
<feature type="domain" description="EthD" evidence="2">
    <location>
        <begin position="12"/>
        <end position="124"/>
    </location>
</feature>
<proteinExistence type="inferred from homology"/>
<dbReference type="InterPro" id="IPR011008">
    <property type="entry name" value="Dimeric_a/b-barrel"/>
</dbReference>
<protein>
    <submittedName>
        <fullName evidence="3">EthD domain-containing protein</fullName>
    </submittedName>
</protein>
<dbReference type="GO" id="GO:0016491">
    <property type="term" value="F:oxidoreductase activity"/>
    <property type="evidence" value="ECO:0007669"/>
    <property type="project" value="InterPro"/>
</dbReference>
<evidence type="ECO:0000259" key="2">
    <source>
        <dbReference type="Pfam" id="PF07110"/>
    </source>
</evidence>
<reference evidence="3 4" key="1">
    <citation type="submission" date="2019-04" db="EMBL/GenBank/DDBJ databases">
        <title>Friends and foes A comparative genomics studyof 23 Aspergillus species from section Flavi.</title>
        <authorList>
            <consortium name="DOE Joint Genome Institute"/>
            <person name="Kjaerbolling I."/>
            <person name="Vesth T."/>
            <person name="Frisvad J.C."/>
            <person name="Nybo J.L."/>
            <person name="Theobald S."/>
            <person name="Kildgaard S."/>
            <person name="Isbrandt T."/>
            <person name="Kuo A."/>
            <person name="Sato A."/>
            <person name="Lyhne E.K."/>
            <person name="Kogle M.E."/>
            <person name="Wiebenga A."/>
            <person name="Kun R.S."/>
            <person name="Lubbers R.J."/>
            <person name="Makela M.R."/>
            <person name="Barry K."/>
            <person name="Chovatia M."/>
            <person name="Clum A."/>
            <person name="Daum C."/>
            <person name="Haridas S."/>
            <person name="He G."/>
            <person name="LaButti K."/>
            <person name="Lipzen A."/>
            <person name="Mondo S."/>
            <person name="Riley R."/>
            <person name="Salamov A."/>
            <person name="Simmons B.A."/>
            <person name="Magnuson J.K."/>
            <person name="Henrissat B."/>
            <person name="Mortensen U.H."/>
            <person name="Larsen T.O."/>
            <person name="Devries R.P."/>
            <person name="Grigoriev I.V."/>
            <person name="Machida M."/>
            <person name="Baker S.E."/>
            <person name="Andersen M.R."/>
        </authorList>
    </citation>
    <scope>NUCLEOTIDE SEQUENCE [LARGE SCALE GENOMIC DNA]</scope>
    <source>
        <strain evidence="3 4">IBT 29228</strain>
    </source>
</reference>
<dbReference type="Gene3D" id="3.30.70.100">
    <property type="match status" value="1"/>
</dbReference>
<dbReference type="Pfam" id="PF07110">
    <property type="entry name" value="EthD"/>
    <property type="match status" value="1"/>
</dbReference>
<evidence type="ECO:0000256" key="1">
    <source>
        <dbReference type="ARBA" id="ARBA00005986"/>
    </source>
</evidence>
<evidence type="ECO:0000313" key="4">
    <source>
        <dbReference type="Proteomes" id="UP000326198"/>
    </source>
</evidence>
<dbReference type="Proteomes" id="UP000326198">
    <property type="component" value="Unassembled WGS sequence"/>
</dbReference>
<dbReference type="EMBL" id="ML736294">
    <property type="protein sequence ID" value="KAE8374107.1"/>
    <property type="molecule type" value="Genomic_DNA"/>
</dbReference>
<organism evidence="3 4">
    <name type="scientific">Aspergillus bertholletiae</name>
    <dbReference type="NCBI Taxonomy" id="1226010"/>
    <lineage>
        <taxon>Eukaryota</taxon>
        <taxon>Fungi</taxon>
        <taxon>Dikarya</taxon>
        <taxon>Ascomycota</taxon>
        <taxon>Pezizomycotina</taxon>
        <taxon>Eurotiomycetes</taxon>
        <taxon>Eurotiomycetidae</taxon>
        <taxon>Eurotiales</taxon>
        <taxon>Aspergillaceae</taxon>
        <taxon>Aspergillus</taxon>
        <taxon>Aspergillus subgen. Circumdati</taxon>
    </lineage>
</organism>
<sequence length="145" mass="16420">MSYVLLAFLSRKPGTTPTAFKSHYENQHMPLLKDILGPDRFPTVHKRYYLPRMEEPTENADKNIDPHPPREGVIIPSTVSAGEFSWDCCAEVVFRDEAHYMAFRDALAAQADRLEADEERFLDRGKMRVVRFGEGAQVSSFGGGN</sequence>
<keyword evidence="4" id="KW-1185">Reference proteome</keyword>
<comment type="similarity">
    <text evidence="1">Belongs to the tpcK family.</text>
</comment>
<dbReference type="SUPFAM" id="SSF54909">
    <property type="entry name" value="Dimeric alpha+beta barrel"/>
    <property type="match status" value="1"/>
</dbReference>